<dbReference type="InterPro" id="IPR001128">
    <property type="entry name" value="Cyt_P450"/>
</dbReference>
<evidence type="ECO:0000256" key="3">
    <source>
        <dbReference type="ARBA" id="ARBA00022723"/>
    </source>
</evidence>
<dbReference type="Gene3D" id="1.10.630.10">
    <property type="entry name" value="Cytochrome P450"/>
    <property type="match status" value="1"/>
</dbReference>
<keyword evidence="5" id="KW-0560">Oxidoreductase</keyword>
<keyword evidence="7" id="KW-1185">Reference proteome</keyword>
<keyword evidence="4 5" id="KW-0408">Iron</keyword>
<comment type="caution">
    <text evidence="6">The sequence shown here is derived from an EMBL/GenBank/DDBJ whole genome shotgun (WGS) entry which is preliminary data.</text>
</comment>
<dbReference type="PANTHER" id="PTHR24300:SF397">
    <property type="entry name" value="CYTOCHROME P450 2U1"/>
    <property type="match status" value="1"/>
</dbReference>
<dbReference type="Pfam" id="PF00067">
    <property type="entry name" value="p450"/>
    <property type="match status" value="1"/>
</dbReference>
<dbReference type="PROSITE" id="PS00086">
    <property type="entry name" value="CYTOCHROME_P450"/>
    <property type="match status" value="1"/>
</dbReference>
<evidence type="ECO:0008006" key="8">
    <source>
        <dbReference type="Google" id="ProtNLM"/>
    </source>
</evidence>
<comment type="similarity">
    <text evidence="2 5">Belongs to the cytochrome P450 family.</text>
</comment>
<keyword evidence="5" id="KW-0503">Monooxygenase</keyword>
<dbReference type="PRINTS" id="PR00385">
    <property type="entry name" value="P450"/>
</dbReference>
<dbReference type="SUPFAM" id="SSF48264">
    <property type="entry name" value="Cytochrome P450"/>
    <property type="match status" value="1"/>
</dbReference>
<organism evidence="6 7">
    <name type="scientific">Clavelina lepadiformis</name>
    <name type="common">Light-bulb sea squirt</name>
    <name type="synonym">Ascidia lepadiformis</name>
    <dbReference type="NCBI Taxonomy" id="159417"/>
    <lineage>
        <taxon>Eukaryota</taxon>
        <taxon>Metazoa</taxon>
        <taxon>Chordata</taxon>
        <taxon>Tunicata</taxon>
        <taxon>Ascidiacea</taxon>
        <taxon>Aplousobranchia</taxon>
        <taxon>Clavelinidae</taxon>
        <taxon>Clavelina</taxon>
    </lineage>
</organism>
<reference evidence="6 7" key="1">
    <citation type="submission" date="2024-02" db="EMBL/GenBank/DDBJ databases">
        <authorList>
            <person name="Daric V."/>
            <person name="Darras S."/>
        </authorList>
    </citation>
    <scope>NUCLEOTIDE SEQUENCE [LARGE SCALE GENOMIC DNA]</scope>
</reference>
<proteinExistence type="inferred from homology"/>
<evidence type="ECO:0000256" key="4">
    <source>
        <dbReference type="ARBA" id="ARBA00023004"/>
    </source>
</evidence>
<dbReference type="InterPro" id="IPR036396">
    <property type="entry name" value="Cyt_P450_sf"/>
</dbReference>
<keyword evidence="5" id="KW-0349">Heme</keyword>
<accession>A0ABP0G592</accession>
<dbReference type="InterPro" id="IPR017972">
    <property type="entry name" value="Cyt_P450_CS"/>
</dbReference>
<evidence type="ECO:0000313" key="7">
    <source>
        <dbReference type="Proteomes" id="UP001642483"/>
    </source>
</evidence>
<evidence type="ECO:0000256" key="2">
    <source>
        <dbReference type="ARBA" id="ARBA00010617"/>
    </source>
</evidence>
<evidence type="ECO:0000256" key="1">
    <source>
        <dbReference type="ARBA" id="ARBA00001971"/>
    </source>
</evidence>
<protein>
    <recommendedName>
        <fullName evidence="8">Cytochrome P450</fullName>
    </recommendedName>
</protein>
<dbReference type="InterPro" id="IPR002401">
    <property type="entry name" value="Cyt_P450_E_grp-I"/>
</dbReference>
<dbReference type="EMBL" id="CAWYQH010000103">
    <property type="protein sequence ID" value="CAK8686991.1"/>
    <property type="molecule type" value="Genomic_DNA"/>
</dbReference>
<sequence length="426" mass="49204">MSVRIAGNDVVFLNTYDVINEAFVKQNDIFSGRPTIRLWYQVLGDNGRVFEKFGDKFVNQKKFALHTLKRFGMGNSTMEDIINEEMEYFSEHLRSRAGKPINLTLPYYRLLGNITTKLVLGKRYDYNVSSKVKVAIESLQKQYTSGEAHLILLVYFHQFLSRIPPFRKVNDDFIEAESNIADALQDVIDERKKIFDPEHINDFLDAFLYEQKFGKEKKYFQDRQLQVTVRDLFIAGIETTSTTVSWCCLAILNYPKYHEKILKEIADEIGSNFPSMANRPNMPITCAFVQEVSRFCTLVPNALEHLTTEDTKLFHYNIPKGTRVAPNIYVAHFDEETWPDPFNFNPARHLDRNGKFVHSPKVIQFSLDGRSCLGEALARMEVFLIFVGMLQRFKFSATSGTLPTIKEGLMGIDYCPKPYEVLLETR</sequence>
<keyword evidence="3 5" id="KW-0479">Metal-binding</keyword>
<gene>
    <name evidence="6" type="ORF">CVLEPA_LOCUS19024</name>
</gene>
<comment type="cofactor">
    <cofactor evidence="1">
        <name>heme</name>
        <dbReference type="ChEBI" id="CHEBI:30413"/>
    </cofactor>
</comment>
<dbReference type="InterPro" id="IPR050182">
    <property type="entry name" value="Cytochrome_P450_fam2"/>
</dbReference>
<dbReference type="PRINTS" id="PR00463">
    <property type="entry name" value="EP450I"/>
</dbReference>
<dbReference type="Proteomes" id="UP001642483">
    <property type="component" value="Unassembled WGS sequence"/>
</dbReference>
<evidence type="ECO:0000313" key="6">
    <source>
        <dbReference type="EMBL" id="CAK8686991.1"/>
    </source>
</evidence>
<dbReference type="PANTHER" id="PTHR24300">
    <property type="entry name" value="CYTOCHROME P450 508A4-RELATED"/>
    <property type="match status" value="1"/>
</dbReference>
<evidence type="ECO:0000256" key="5">
    <source>
        <dbReference type="RuleBase" id="RU000461"/>
    </source>
</evidence>
<name>A0ABP0G592_CLALP</name>